<evidence type="ECO:0000313" key="10">
    <source>
        <dbReference type="Proteomes" id="UP001180616"/>
    </source>
</evidence>
<feature type="compositionally biased region" description="Polar residues" evidence="6">
    <location>
        <begin position="1"/>
        <end position="12"/>
    </location>
</feature>
<feature type="transmembrane region" description="Helical" evidence="7">
    <location>
        <begin position="100"/>
        <end position="120"/>
    </location>
</feature>
<dbReference type="Pfam" id="PF00892">
    <property type="entry name" value="EamA"/>
    <property type="match status" value="2"/>
</dbReference>
<feature type="region of interest" description="Disordered" evidence="6">
    <location>
        <begin position="1"/>
        <end position="65"/>
    </location>
</feature>
<dbReference type="InterPro" id="IPR000620">
    <property type="entry name" value="EamA_dom"/>
</dbReference>
<evidence type="ECO:0000256" key="7">
    <source>
        <dbReference type="SAM" id="Phobius"/>
    </source>
</evidence>
<organism evidence="9 10">
    <name type="scientific">Nitratidesulfovibrio liaohensis</name>
    <dbReference type="NCBI Taxonomy" id="2604158"/>
    <lineage>
        <taxon>Bacteria</taxon>
        <taxon>Pseudomonadati</taxon>
        <taxon>Thermodesulfobacteriota</taxon>
        <taxon>Desulfovibrionia</taxon>
        <taxon>Desulfovibrionales</taxon>
        <taxon>Desulfovibrionaceae</taxon>
        <taxon>Nitratidesulfovibrio</taxon>
    </lineage>
</organism>
<evidence type="ECO:0000256" key="2">
    <source>
        <dbReference type="ARBA" id="ARBA00007362"/>
    </source>
</evidence>
<accession>A0ABY9QZC0</accession>
<evidence type="ECO:0000256" key="1">
    <source>
        <dbReference type="ARBA" id="ARBA00004141"/>
    </source>
</evidence>
<dbReference type="PANTHER" id="PTHR32322">
    <property type="entry name" value="INNER MEMBRANE TRANSPORTER"/>
    <property type="match status" value="1"/>
</dbReference>
<evidence type="ECO:0000256" key="5">
    <source>
        <dbReference type="ARBA" id="ARBA00023136"/>
    </source>
</evidence>
<dbReference type="InterPro" id="IPR050638">
    <property type="entry name" value="AA-Vitamin_Transporters"/>
</dbReference>
<name>A0ABY9QZC0_9BACT</name>
<evidence type="ECO:0000256" key="3">
    <source>
        <dbReference type="ARBA" id="ARBA00022692"/>
    </source>
</evidence>
<feature type="transmembrane region" description="Helical" evidence="7">
    <location>
        <begin position="282"/>
        <end position="305"/>
    </location>
</feature>
<feature type="transmembrane region" description="Helical" evidence="7">
    <location>
        <begin position="140"/>
        <end position="162"/>
    </location>
</feature>
<dbReference type="InterPro" id="IPR037185">
    <property type="entry name" value="EmrE-like"/>
</dbReference>
<feature type="domain" description="EamA" evidence="8">
    <location>
        <begin position="225"/>
        <end position="357"/>
    </location>
</feature>
<feature type="transmembrane region" description="Helical" evidence="7">
    <location>
        <begin position="252"/>
        <end position="276"/>
    </location>
</feature>
<gene>
    <name evidence="9" type="ORF">KPS_002049</name>
</gene>
<dbReference type="Proteomes" id="UP001180616">
    <property type="component" value="Chromosome"/>
</dbReference>
<feature type="transmembrane region" description="Helical" evidence="7">
    <location>
        <begin position="197"/>
        <end position="214"/>
    </location>
</feature>
<evidence type="ECO:0000256" key="6">
    <source>
        <dbReference type="SAM" id="MobiDB-lite"/>
    </source>
</evidence>
<comment type="subcellular location">
    <subcellularLocation>
        <location evidence="1">Membrane</location>
        <topology evidence="1">Multi-pass membrane protein</topology>
    </subcellularLocation>
</comment>
<keyword evidence="4 7" id="KW-1133">Transmembrane helix</keyword>
<comment type="similarity">
    <text evidence="2">Belongs to the EamA transporter family.</text>
</comment>
<keyword evidence="10" id="KW-1185">Reference proteome</keyword>
<feature type="transmembrane region" description="Helical" evidence="7">
    <location>
        <begin position="340"/>
        <end position="357"/>
    </location>
</feature>
<feature type="transmembrane region" description="Helical" evidence="7">
    <location>
        <begin position="174"/>
        <end position="190"/>
    </location>
</feature>
<evidence type="ECO:0000256" key="4">
    <source>
        <dbReference type="ARBA" id="ARBA00022989"/>
    </source>
</evidence>
<protein>
    <submittedName>
        <fullName evidence="9">DMT family transporter</fullName>
    </submittedName>
</protein>
<feature type="transmembrane region" description="Helical" evidence="7">
    <location>
        <begin position="220"/>
        <end position="240"/>
    </location>
</feature>
<feature type="transmembrane region" description="Helical" evidence="7">
    <location>
        <begin position="72"/>
        <end position="94"/>
    </location>
</feature>
<dbReference type="SUPFAM" id="SSF103481">
    <property type="entry name" value="Multidrug resistance efflux transporter EmrE"/>
    <property type="match status" value="2"/>
</dbReference>
<feature type="domain" description="EamA" evidence="8">
    <location>
        <begin position="71"/>
        <end position="211"/>
    </location>
</feature>
<proteinExistence type="inferred from homology"/>
<evidence type="ECO:0000259" key="8">
    <source>
        <dbReference type="Pfam" id="PF00892"/>
    </source>
</evidence>
<dbReference type="RefSeq" id="WP_309540184.1">
    <property type="nucleotide sequence ID" value="NZ_CP133659.1"/>
</dbReference>
<sequence>MTTPHDSPSGDTTAAKGTPTDIAPGTGGAGPASDCASASLASNAPPAPDVSASATPVAAGQRPDQRPDQRKAYLYGIATVAIWSTVATAFKLALRQLDPLQLLLVSTVVSLLVLAAILLVRHGFGGLVRELAAAPRRELLRAALLGVLNPFAYYIVLFKAYALLPAQVAQPVNYTWAITLTLLSVPLLGHRVTRRELLAVAVSYAGVVVIATRGDVAALAGGNVTGVALALVSTVIWALYWIGNARSPLEPVLGLFCNFAAGLPLVLAATVLFSSLPMRVELWPGLAAAAYVGAFEMGIAFVFWLKAMRLTESAARIGNLIFFSPFLSLVFIALLLGERILPTTLAGLVLIVAGNLLQRRG</sequence>
<reference evidence="9" key="1">
    <citation type="submission" date="2023-09" db="EMBL/GenBank/DDBJ databases">
        <authorList>
            <consortium name="CW5 consortium"/>
            <person name="Lu C.-W."/>
        </authorList>
    </citation>
    <scope>NUCLEOTIDE SEQUENCE</scope>
    <source>
        <strain evidence="9">KPS</strain>
    </source>
</reference>
<feature type="transmembrane region" description="Helical" evidence="7">
    <location>
        <begin position="317"/>
        <end position="334"/>
    </location>
</feature>
<keyword evidence="5 7" id="KW-0472">Membrane</keyword>
<keyword evidence="3 7" id="KW-0812">Transmembrane</keyword>
<dbReference type="PANTHER" id="PTHR32322:SF2">
    <property type="entry name" value="EAMA DOMAIN-CONTAINING PROTEIN"/>
    <property type="match status" value="1"/>
</dbReference>
<dbReference type="EMBL" id="CP133659">
    <property type="protein sequence ID" value="WMW64068.1"/>
    <property type="molecule type" value="Genomic_DNA"/>
</dbReference>
<evidence type="ECO:0000313" key="9">
    <source>
        <dbReference type="EMBL" id="WMW64068.1"/>
    </source>
</evidence>